<dbReference type="AlphaFoldDB" id="A0A1Q9D7F3"/>
<protein>
    <submittedName>
        <fullName evidence="12">p2X purinoceptor 2</fullName>
    </submittedName>
</protein>
<evidence type="ECO:0000256" key="8">
    <source>
        <dbReference type="ARBA" id="ARBA00023286"/>
    </source>
</evidence>
<evidence type="ECO:0000256" key="2">
    <source>
        <dbReference type="ARBA" id="ARBA00009848"/>
    </source>
</evidence>
<dbReference type="Proteomes" id="UP000186817">
    <property type="component" value="Unassembled WGS sequence"/>
</dbReference>
<evidence type="ECO:0000256" key="10">
    <source>
        <dbReference type="SAM" id="MobiDB-lite"/>
    </source>
</evidence>
<keyword evidence="3" id="KW-0813">Transport</keyword>
<evidence type="ECO:0000256" key="3">
    <source>
        <dbReference type="ARBA" id="ARBA00022448"/>
    </source>
</evidence>
<name>A0A1Q9D7F3_SYMMI</name>
<comment type="subcellular location">
    <subcellularLocation>
        <location evidence="1">Endomembrane system</location>
    </subcellularLocation>
</comment>
<dbReference type="Pfam" id="PF00864">
    <property type="entry name" value="P2X_receptor"/>
    <property type="match status" value="1"/>
</dbReference>
<keyword evidence="13" id="KW-1185">Reference proteome</keyword>
<dbReference type="GO" id="GO:0070588">
    <property type="term" value="P:calcium ion transmembrane transport"/>
    <property type="evidence" value="ECO:0007669"/>
    <property type="project" value="TreeGrafter"/>
</dbReference>
<dbReference type="GO" id="GO:0007165">
    <property type="term" value="P:signal transduction"/>
    <property type="evidence" value="ECO:0007669"/>
    <property type="project" value="UniProtKB-ARBA"/>
</dbReference>
<keyword evidence="4 11" id="KW-0812">Transmembrane</keyword>
<keyword evidence="6" id="KW-0406">Ion transport</keyword>
<comment type="similarity">
    <text evidence="2">Belongs to the P2X receptor family.</text>
</comment>
<dbReference type="OrthoDB" id="494673at2759"/>
<gene>
    <name evidence="12" type="primary">P2RX2</name>
    <name evidence="12" type="ORF">AK812_SmicGene27189</name>
</gene>
<dbReference type="GO" id="GO:0015267">
    <property type="term" value="F:channel activity"/>
    <property type="evidence" value="ECO:0007669"/>
    <property type="project" value="UniProtKB-ARBA"/>
</dbReference>
<keyword evidence="8" id="KW-1071">Ligand-gated ion channel</keyword>
<evidence type="ECO:0000313" key="13">
    <source>
        <dbReference type="Proteomes" id="UP000186817"/>
    </source>
</evidence>
<dbReference type="PANTHER" id="PTHR10125">
    <property type="entry name" value="P2X PURINOCEPTOR"/>
    <property type="match status" value="1"/>
</dbReference>
<dbReference type="InterPro" id="IPR027309">
    <property type="entry name" value="P2X_extracellular_dom_sf"/>
</dbReference>
<dbReference type="PANTHER" id="PTHR10125:SF31">
    <property type="entry name" value="P2X RECEPTOR E"/>
    <property type="match status" value="1"/>
</dbReference>
<proteinExistence type="inferred from homology"/>
<keyword evidence="9" id="KW-0407">Ion channel</keyword>
<organism evidence="12 13">
    <name type="scientific">Symbiodinium microadriaticum</name>
    <name type="common">Dinoflagellate</name>
    <name type="synonym">Zooxanthella microadriatica</name>
    <dbReference type="NCBI Taxonomy" id="2951"/>
    <lineage>
        <taxon>Eukaryota</taxon>
        <taxon>Sar</taxon>
        <taxon>Alveolata</taxon>
        <taxon>Dinophyceae</taxon>
        <taxon>Suessiales</taxon>
        <taxon>Symbiodiniaceae</taxon>
        <taxon>Symbiodinium</taxon>
    </lineage>
</organism>
<accession>A0A1Q9D7F3</accession>
<evidence type="ECO:0000313" key="12">
    <source>
        <dbReference type="EMBL" id="OLP91143.1"/>
    </source>
</evidence>
<evidence type="ECO:0000256" key="1">
    <source>
        <dbReference type="ARBA" id="ARBA00004308"/>
    </source>
</evidence>
<dbReference type="Gene3D" id="2.60.490.10">
    <property type="entry name" value="atp-gated p2x4 ion channel domain"/>
    <property type="match status" value="1"/>
</dbReference>
<feature type="transmembrane region" description="Helical" evidence="11">
    <location>
        <begin position="50"/>
        <end position="70"/>
    </location>
</feature>
<dbReference type="GO" id="GO:0012505">
    <property type="term" value="C:endomembrane system"/>
    <property type="evidence" value="ECO:0007669"/>
    <property type="project" value="UniProtKB-SubCell"/>
</dbReference>
<evidence type="ECO:0000256" key="6">
    <source>
        <dbReference type="ARBA" id="ARBA00023065"/>
    </source>
</evidence>
<reference evidence="12 13" key="1">
    <citation type="submission" date="2016-02" db="EMBL/GenBank/DDBJ databases">
        <title>Genome analysis of coral dinoflagellate symbionts highlights evolutionary adaptations to a symbiotic lifestyle.</title>
        <authorList>
            <person name="Aranda M."/>
            <person name="Li Y."/>
            <person name="Liew Y.J."/>
            <person name="Baumgarten S."/>
            <person name="Simakov O."/>
            <person name="Wilson M."/>
            <person name="Piel J."/>
            <person name="Ashoor H."/>
            <person name="Bougouffa S."/>
            <person name="Bajic V.B."/>
            <person name="Ryu T."/>
            <person name="Ravasi T."/>
            <person name="Bayer T."/>
            <person name="Micklem G."/>
            <person name="Kim H."/>
            <person name="Bhak J."/>
            <person name="Lajeunesse T.C."/>
            <person name="Voolstra C.R."/>
        </authorList>
    </citation>
    <scope>NUCLEOTIDE SEQUENCE [LARGE SCALE GENOMIC DNA]</scope>
    <source>
        <strain evidence="12 13">CCMP2467</strain>
    </source>
</reference>
<comment type="caution">
    <text evidence="12">The sequence shown here is derived from an EMBL/GenBank/DDBJ whole genome shotgun (WGS) entry which is preliminary data.</text>
</comment>
<keyword evidence="5 11" id="KW-1133">Transmembrane helix</keyword>
<evidence type="ECO:0000256" key="7">
    <source>
        <dbReference type="ARBA" id="ARBA00023136"/>
    </source>
</evidence>
<dbReference type="EMBL" id="LSRX01000678">
    <property type="protein sequence ID" value="OLP91143.1"/>
    <property type="molecule type" value="Genomic_DNA"/>
</dbReference>
<dbReference type="GO" id="GO:0016020">
    <property type="term" value="C:membrane"/>
    <property type="evidence" value="ECO:0007669"/>
    <property type="project" value="TreeGrafter"/>
</dbReference>
<evidence type="ECO:0000256" key="9">
    <source>
        <dbReference type="ARBA" id="ARBA00023303"/>
    </source>
</evidence>
<evidence type="ECO:0000256" key="11">
    <source>
        <dbReference type="SAM" id="Phobius"/>
    </source>
</evidence>
<sequence>MAGTELQRVVDEDDDGPRPAQNRSTLWDWNKICAYHTNRVVRIQDANLGYLYWGIVTLVVLYIQIVVFHIEGRHTFQEPGYGAVITKFEAKSFNQDGKAFDEVDLRHPVIEPSGAFIMTRRITMKGQAMGTCIDSDSPQKCPCGDHATCGPDGYCQVKTWCPSLGDHNVASPPPGAVVEDIFGLEEALLMIVAGIGFPSIGAKFHVAGSSPDSSDLHKRITLLQLLELADPPLKLEDVSKSGCVIAVNFFWSCDFSWSNSCEPKMSVKRVDDGTGFVQKRSKKHTVNGVETRDAQYMYGLRLIVDSSGIGRQISLVPIVIQLGSCLALVQIASMAADFLMVRMYDKDRCEAYYRCKVVETKDYSEMQERLHLVGDQRSRAREMVSAGIIRSGGAGAGVSLGLGAGGRGSMSTVRGRNDSQVQLLESCHMLCTVLFQPADIRFSCEGRDHVAIMSWEAALPRNQTYAFRVEATNPLVNPDFNVWTLEVDGLSSAQVAASPVQTFSDVQVLLASPSTRLGGTVGSTLSNGIRIIFRPSVTAESFRITAPMPYNFGFSMTCGGIRFIGQDPARSDATFTQALSRCAASSNTLEITFQVPDGMLAGALYTVEADVLTPQQLPSTPTQFQLSSTQIGGGVGDDVFVDEPSLARGLLYFEVISVSTEPPRSGLTAEVQIKVSFSSLARAGDFIRLILPPRFLFAINETSSCPVTVTSPTVAPSPQCSCQGVLSCMVTLQVLEATTTQIPPNATLVSNTSTTTTTTWAATCTSRSDPAAMLDLWPCEISPEGVKDCQSTFFKAAQNRSTHVTGTAR</sequence>
<dbReference type="InterPro" id="IPR059116">
    <property type="entry name" value="P2X_receptor"/>
</dbReference>
<feature type="region of interest" description="Disordered" evidence="10">
    <location>
        <begin position="1"/>
        <end position="22"/>
    </location>
</feature>
<keyword evidence="7 11" id="KW-0472">Membrane</keyword>
<evidence type="ECO:0000256" key="4">
    <source>
        <dbReference type="ARBA" id="ARBA00022692"/>
    </source>
</evidence>
<evidence type="ECO:0000256" key="5">
    <source>
        <dbReference type="ARBA" id="ARBA00022989"/>
    </source>
</evidence>